<accession>A0A2P2QWX5</accession>
<protein>
    <submittedName>
        <fullName evidence="1">Uncharacterized protein</fullName>
    </submittedName>
</protein>
<dbReference type="AlphaFoldDB" id="A0A2P2QWX5"/>
<reference evidence="1" key="1">
    <citation type="submission" date="2018-02" db="EMBL/GenBank/DDBJ databases">
        <title>Rhizophora mucronata_Transcriptome.</title>
        <authorList>
            <person name="Meera S.P."/>
            <person name="Sreeshan A."/>
            <person name="Augustine A."/>
        </authorList>
    </citation>
    <scope>NUCLEOTIDE SEQUENCE</scope>
    <source>
        <tissue evidence="1">Leaf</tissue>
    </source>
</reference>
<evidence type="ECO:0000313" key="1">
    <source>
        <dbReference type="EMBL" id="MBX71401.1"/>
    </source>
</evidence>
<sequence>MIKALRFKSVIKSSSATKLVCVYCNLCCRTC</sequence>
<name>A0A2P2QWX5_RHIMU</name>
<dbReference type="EMBL" id="GGEC01090917">
    <property type="protein sequence ID" value="MBX71401.1"/>
    <property type="molecule type" value="Transcribed_RNA"/>
</dbReference>
<proteinExistence type="predicted"/>
<organism evidence="1">
    <name type="scientific">Rhizophora mucronata</name>
    <name type="common">Asiatic mangrove</name>
    <dbReference type="NCBI Taxonomy" id="61149"/>
    <lineage>
        <taxon>Eukaryota</taxon>
        <taxon>Viridiplantae</taxon>
        <taxon>Streptophyta</taxon>
        <taxon>Embryophyta</taxon>
        <taxon>Tracheophyta</taxon>
        <taxon>Spermatophyta</taxon>
        <taxon>Magnoliopsida</taxon>
        <taxon>eudicotyledons</taxon>
        <taxon>Gunneridae</taxon>
        <taxon>Pentapetalae</taxon>
        <taxon>rosids</taxon>
        <taxon>fabids</taxon>
        <taxon>Malpighiales</taxon>
        <taxon>Rhizophoraceae</taxon>
        <taxon>Rhizophora</taxon>
    </lineage>
</organism>